<evidence type="ECO:0000256" key="6">
    <source>
        <dbReference type="ARBA" id="ARBA00023136"/>
    </source>
</evidence>
<dbReference type="PANTHER" id="PTHR32089">
    <property type="entry name" value="METHYL-ACCEPTING CHEMOTAXIS PROTEIN MCPB"/>
    <property type="match status" value="1"/>
</dbReference>
<dbReference type="PRINTS" id="PR00260">
    <property type="entry name" value="CHEMTRNSDUCR"/>
</dbReference>
<feature type="transmembrane region" description="Helical" evidence="10">
    <location>
        <begin position="191"/>
        <end position="211"/>
    </location>
</feature>
<protein>
    <submittedName>
        <fullName evidence="14">Methyl-accepting chemotaxis sensory transducer</fullName>
    </submittedName>
</protein>
<feature type="transmembrane region" description="Helical" evidence="10">
    <location>
        <begin position="12"/>
        <end position="33"/>
    </location>
</feature>
<name>A0A1H2E179_9GAMM</name>
<dbReference type="RefSeq" id="WP_172830078.1">
    <property type="nucleotide sequence ID" value="NZ_LT629787.1"/>
</dbReference>
<evidence type="ECO:0000256" key="4">
    <source>
        <dbReference type="ARBA" id="ARBA00022692"/>
    </source>
</evidence>
<evidence type="ECO:0000256" key="1">
    <source>
        <dbReference type="ARBA" id="ARBA00004429"/>
    </source>
</evidence>
<evidence type="ECO:0000259" key="13">
    <source>
        <dbReference type="PROSITE" id="PS50885"/>
    </source>
</evidence>
<evidence type="ECO:0000256" key="9">
    <source>
        <dbReference type="PROSITE-ProRule" id="PRU00284"/>
    </source>
</evidence>
<dbReference type="Gene3D" id="1.10.287.950">
    <property type="entry name" value="Methyl-accepting chemotaxis protein"/>
    <property type="match status" value="1"/>
</dbReference>
<evidence type="ECO:0000313" key="15">
    <source>
        <dbReference type="Proteomes" id="UP000243924"/>
    </source>
</evidence>
<feature type="domain" description="Methyl-accepting transducer" evidence="11">
    <location>
        <begin position="270"/>
        <end position="506"/>
    </location>
</feature>
<dbReference type="STRING" id="1434072.SAMN05216210_0205"/>
<evidence type="ECO:0000313" key="14">
    <source>
        <dbReference type="EMBL" id="SDT88805.1"/>
    </source>
</evidence>
<reference evidence="15" key="1">
    <citation type="submission" date="2016-10" db="EMBL/GenBank/DDBJ databases">
        <authorList>
            <person name="Varghese N."/>
            <person name="Submissions S."/>
        </authorList>
    </citation>
    <scope>NUCLEOTIDE SEQUENCE [LARGE SCALE GENOMIC DNA]</scope>
    <source>
        <strain evidence="15">CECT 8338</strain>
    </source>
</reference>
<dbReference type="GO" id="GO:0007165">
    <property type="term" value="P:signal transduction"/>
    <property type="evidence" value="ECO:0007669"/>
    <property type="project" value="UniProtKB-KW"/>
</dbReference>
<dbReference type="GO" id="GO:0004888">
    <property type="term" value="F:transmembrane signaling receptor activity"/>
    <property type="evidence" value="ECO:0007669"/>
    <property type="project" value="InterPro"/>
</dbReference>
<proteinExistence type="inferred from homology"/>
<dbReference type="SMART" id="SM00304">
    <property type="entry name" value="HAMP"/>
    <property type="match status" value="1"/>
</dbReference>
<keyword evidence="4 10" id="KW-0812">Transmembrane</keyword>
<comment type="subcellular location">
    <subcellularLocation>
        <location evidence="1">Cell inner membrane</location>
        <topology evidence="1">Multi-pass membrane protein</topology>
    </subcellularLocation>
</comment>
<dbReference type="FunFam" id="1.10.287.950:FF:000001">
    <property type="entry name" value="Methyl-accepting chemotaxis sensory transducer"/>
    <property type="match status" value="1"/>
</dbReference>
<evidence type="ECO:0000256" key="5">
    <source>
        <dbReference type="ARBA" id="ARBA00022989"/>
    </source>
</evidence>
<evidence type="ECO:0000256" key="8">
    <source>
        <dbReference type="ARBA" id="ARBA00029447"/>
    </source>
</evidence>
<dbReference type="CDD" id="cd06225">
    <property type="entry name" value="HAMP"/>
    <property type="match status" value="1"/>
</dbReference>
<keyword evidence="2" id="KW-0145">Chemotaxis</keyword>
<dbReference type="GO" id="GO:0006935">
    <property type="term" value="P:chemotaxis"/>
    <property type="evidence" value="ECO:0007669"/>
    <property type="project" value="UniProtKB-KW"/>
</dbReference>
<feature type="domain" description="HAMP" evidence="13">
    <location>
        <begin position="212"/>
        <end position="265"/>
    </location>
</feature>
<keyword evidence="6 10" id="KW-0472">Membrane</keyword>
<keyword evidence="3" id="KW-0997">Cell inner membrane</keyword>
<gene>
    <name evidence="14" type="ORF">SAMN05216210_0205</name>
</gene>
<evidence type="ECO:0000259" key="12">
    <source>
        <dbReference type="PROSITE" id="PS50192"/>
    </source>
</evidence>
<evidence type="ECO:0000256" key="2">
    <source>
        <dbReference type="ARBA" id="ARBA00022500"/>
    </source>
</evidence>
<evidence type="ECO:0000256" key="3">
    <source>
        <dbReference type="ARBA" id="ARBA00022519"/>
    </source>
</evidence>
<dbReference type="Pfam" id="PF12729">
    <property type="entry name" value="4HB_MCP_1"/>
    <property type="match status" value="1"/>
</dbReference>
<organism evidence="14 15">
    <name type="scientific">Halopseudomonas salegens</name>
    <dbReference type="NCBI Taxonomy" id="1434072"/>
    <lineage>
        <taxon>Bacteria</taxon>
        <taxon>Pseudomonadati</taxon>
        <taxon>Pseudomonadota</taxon>
        <taxon>Gammaproteobacteria</taxon>
        <taxon>Pseudomonadales</taxon>
        <taxon>Pseudomonadaceae</taxon>
        <taxon>Halopseudomonas</taxon>
    </lineage>
</organism>
<keyword evidence="15" id="KW-1185">Reference proteome</keyword>
<evidence type="ECO:0000256" key="10">
    <source>
        <dbReference type="SAM" id="Phobius"/>
    </source>
</evidence>
<sequence>MLNLLSIKNRLIVVIVTPLAAMLCLSLYGLLVFKNINAGVTGIYSDRVVPLQDLKDISDNYAVLVIDAVNKANAGMVSGREAAEQITQARQLIDSRWQEYLATELTATERTLVDQTQALFRPANREIETALSQLSRYPGSAEQELHSSIEPLYLAIDPVTDKISELVALQIDEAGVARDQVARLYAQSNRIYIGTTALMLLLLVGYGLLMYRSIKTPLEALRKSMDELAHHSDLSVRVPVIGKDEIADVALSVNDVVARIDKVFSRLTAASQETASAAEEMSSVSVQTKRNIEAQTEQTNQVAVAMNEMAAAAADVSRSATETQSAVTNAQTLSHTGRKFGEDGSRGLAELSEEIGRIADSIANLAQRSSDIRQVVEVITSIADQTNLLALNAAIEAARAGEQGRGFAVVADEVRSLAKRTQDSTEEITTVISALQRESQEATAAMQSGREKVEDTRALGEKVAEQLRDISAALDQVTEMGTQIASAAEQQSVVADQVSGNVSSIMGIAQENHAGSQHVAEGSAELARLAAQLQDMAAEFRSS</sequence>
<dbReference type="InterPro" id="IPR024478">
    <property type="entry name" value="HlyB_4HB_MCP"/>
</dbReference>
<dbReference type="PANTHER" id="PTHR32089:SF119">
    <property type="entry name" value="METHYL-ACCEPTING CHEMOTAXIS PROTEIN CTPL"/>
    <property type="match status" value="1"/>
</dbReference>
<dbReference type="Pfam" id="PF00672">
    <property type="entry name" value="HAMP"/>
    <property type="match status" value="1"/>
</dbReference>
<comment type="similarity">
    <text evidence="8">Belongs to the methyl-accepting chemotaxis (MCP) protein family.</text>
</comment>
<feature type="domain" description="T-SNARE coiled-coil homology" evidence="12">
    <location>
        <begin position="457"/>
        <end position="505"/>
    </location>
</feature>
<dbReference type="Pfam" id="PF00015">
    <property type="entry name" value="MCPsignal"/>
    <property type="match status" value="1"/>
</dbReference>
<keyword evidence="5 10" id="KW-1133">Transmembrane helix</keyword>
<dbReference type="CDD" id="cd11386">
    <property type="entry name" value="MCP_signal"/>
    <property type="match status" value="1"/>
</dbReference>
<keyword evidence="7 9" id="KW-0807">Transducer</keyword>
<dbReference type="PROSITE" id="PS50192">
    <property type="entry name" value="T_SNARE"/>
    <property type="match status" value="1"/>
</dbReference>
<dbReference type="Proteomes" id="UP000243924">
    <property type="component" value="Chromosome I"/>
</dbReference>
<dbReference type="SMART" id="SM00283">
    <property type="entry name" value="MA"/>
    <property type="match status" value="1"/>
</dbReference>
<dbReference type="InterPro" id="IPR004089">
    <property type="entry name" value="MCPsignal_dom"/>
</dbReference>
<dbReference type="EMBL" id="LT629787">
    <property type="protein sequence ID" value="SDT88805.1"/>
    <property type="molecule type" value="Genomic_DNA"/>
</dbReference>
<evidence type="ECO:0000256" key="7">
    <source>
        <dbReference type="ARBA" id="ARBA00023224"/>
    </source>
</evidence>
<dbReference type="InterPro" id="IPR003660">
    <property type="entry name" value="HAMP_dom"/>
</dbReference>
<keyword evidence="3" id="KW-1003">Cell membrane</keyword>
<dbReference type="AlphaFoldDB" id="A0A1H2E179"/>
<dbReference type="PROSITE" id="PS50111">
    <property type="entry name" value="CHEMOTAXIS_TRANSDUC_2"/>
    <property type="match status" value="1"/>
</dbReference>
<dbReference type="GO" id="GO:0005886">
    <property type="term" value="C:plasma membrane"/>
    <property type="evidence" value="ECO:0007669"/>
    <property type="project" value="UniProtKB-SubCell"/>
</dbReference>
<dbReference type="SUPFAM" id="SSF58104">
    <property type="entry name" value="Methyl-accepting chemotaxis protein (MCP) signaling domain"/>
    <property type="match status" value="1"/>
</dbReference>
<dbReference type="InterPro" id="IPR000727">
    <property type="entry name" value="T_SNARE_dom"/>
</dbReference>
<dbReference type="InterPro" id="IPR004090">
    <property type="entry name" value="Chemotax_Me-accpt_rcpt"/>
</dbReference>
<accession>A0A1H2E179</accession>
<evidence type="ECO:0000259" key="11">
    <source>
        <dbReference type="PROSITE" id="PS50111"/>
    </source>
</evidence>
<dbReference type="PROSITE" id="PS50885">
    <property type="entry name" value="HAMP"/>
    <property type="match status" value="1"/>
</dbReference>